<sequence>MLATFEFDGGIGSYASSNVNDQYIFLTNSHLTLASVINNFFDHQVNSGLIKRWPILLIFRLVCPLKSRIEITEHCEYFQITISNSSIKNVLPSRRSALYPRDAVWKFSHTAIDTVDSYAFANISAVELSFSHCKLGQIKPVSMGVGGRFHRVLFVATRISSFDETAFAKTHIRSLRISDSDVQQVLSMAFHRSTIDDLKMIGTRIDVLQKHMISESKIRTLSLEDTIIGEIRIIGCSLIGSPASQVLGGLTPTRLHVINSTFDCDVEDCEMNSMLLNPPRHELLWRFKENSCRTPEILTICAKPSTFQQSGLICRLSWAIADCICTKGSANLSYVDASVIIVGDCEQLTVAETKPVTALYLFRVVRCDVVKTPATMKTLKVYHSNLVVHKGAMRNSYLSLISLVHTNVRKVAKHALFNISVDELVVKNSIMKWDPLATVRSRIQRASITESKIGTVTSWLQIIDNLRITNSVLFSAKGLSTKRNLYLSNNTVLCCCGDSTEKCTFHFGELVCDASTEKGSTGIPSVLIVTSLTFTVISII</sequence>
<dbReference type="STRING" id="6313.A0A0K0D5N6"/>
<evidence type="ECO:0000313" key="2">
    <source>
        <dbReference type="WBParaSite" id="ACAC_0000538101-mRNA-1"/>
    </source>
</evidence>
<reference evidence="1" key="1">
    <citation type="submission" date="2012-09" db="EMBL/GenBank/DDBJ databases">
        <authorList>
            <person name="Martin A.A."/>
        </authorList>
    </citation>
    <scope>NUCLEOTIDE SEQUENCE</scope>
</reference>
<name>A0A0K0D5N6_ANGCA</name>
<accession>A0A0K0D5N6</accession>
<dbReference type="WBParaSite" id="ACAC_0000538101-mRNA-1">
    <property type="protein sequence ID" value="ACAC_0000538101-mRNA-1"/>
    <property type="gene ID" value="ACAC_0000538101"/>
</dbReference>
<reference evidence="2" key="2">
    <citation type="submission" date="2017-02" db="UniProtKB">
        <authorList>
            <consortium name="WormBaseParasite"/>
        </authorList>
    </citation>
    <scope>IDENTIFICATION</scope>
</reference>
<keyword evidence="1" id="KW-1185">Reference proteome</keyword>
<evidence type="ECO:0000313" key="1">
    <source>
        <dbReference type="Proteomes" id="UP000035642"/>
    </source>
</evidence>
<dbReference type="AlphaFoldDB" id="A0A0K0D5N6"/>
<proteinExistence type="predicted"/>
<organism evidence="1 2">
    <name type="scientific">Angiostrongylus cantonensis</name>
    <name type="common">Rat lungworm</name>
    <dbReference type="NCBI Taxonomy" id="6313"/>
    <lineage>
        <taxon>Eukaryota</taxon>
        <taxon>Metazoa</taxon>
        <taxon>Ecdysozoa</taxon>
        <taxon>Nematoda</taxon>
        <taxon>Chromadorea</taxon>
        <taxon>Rhabditida</taxon>
        <taxon>Rhabditina</taxon>
        <taxon>Rhabditomorpha</taxon>
        <taxon>Strongyloidea</taxon>
        <taxon>Metastrongylidae</taxon>
        <taxon>Angiostrongylus</taxon>
    </lineage>
</organism>
<dbReference type="Proteomes" id="UP000035642">
    <property type="component" value="Unassembled WGS sequence"/>
</dbReference>
<protein>
    <submittedName>
        <fullName evidence="2">CST complex subunit CTC1</fullName>
    </submittedName>
</protein>